<evidence type="ECO:0000256" key="3">
    <source>
        <dbReference type="ARBA" id="ARBA00023163"/>
    </source>
</evidence>
<evidence type="ECO:0000256" key="1">
    <source>
        <dbReference type="ARBA" id="ARBA00004123"/>
    </source>
</evidence>
<gene>
    <name evidence="8" type="ORF">HG535_0D04310</name>
</gene>
<dbReference type="OrthoDB" id="2285533at2759"/>
<dbReference type="GeneID" id="59236447"/>
<dbReference type="AlphaFoldDB" id="A0A7H9B2L0"/>
<feature type="compositionally biased region" description="Basic and acidic residues" evidence="6">
    <location>
        <begin position="76"/>
        <end position="89"/>
    </location>
</feature>
<dbReference type="EMBL" id="CP058607">
    <property type="protein sequence ID" value="QLG72723.1"/>
    <property type="molecule type" value="Genomic_DNA"/>
</dbReference>
<keyword evidence="4" id="KW-0539">Nucleus</keyword>
<evidence type="ECO:0000256" key="4">
    <source>
        <dbReference type="ARBA" id="ARBA00023242"/>
    </source>
</evidence>
<dbReference type="PROSITE" id="PS00036">
    <property type="entry name" value="BZIP_BASIC"/>
    <property type="match status" value="1"/>
</dbReference>
<accession>A0A7H9B2L0</accession>
<dbReference type="InterPro" id="IPR050936">
    <property type="entry name" value="AP-1-like"/>
</dbReference>
<dbReference type="GO" id="GO:0001228">
    <property type="term" value="F:DNA-binding transcription activator activity, RNA polymerase II-specific"/>
    <property type="evidence" value="ECO:0007669"/>
    <property type="project" value="TreeGrafter"/>
</dbReference>
<evidence type="ECO:0000256" key="5">
    <source>
        <dbReference type="SAM" id="Coils"/>
    </source>
</evidence>
<feature type="region of interest" description="Disordered" evidence="6">
    <location>
        <begin position="160"/>
        <end position="185"/>
    </location>
</feature>
<dbReference type="GO" id="GO:0000976">
    <property type="term" value="F:transcription cis-regulatory region binding"/>
    <property type="evidence" value="ECO:0007669"/>
    <property type="project" value="InterPro"/>
</dbReference>
<dbReference type="SUPFAM" id="SSF57959">
    <property type="entry name" value="Leucine zipper domain"/>
    <property type="match status" value="1"/>
</dbReference>
<proteinExistence type="predicted"/>
<evidence type="ECO:0000313" key="9">
    <source>
        <dbReference type="Proteomes" id="UP000509704"/>
    </source>
</evidence>
<dbReference type="PANTHER" id="PTHR40621:SF7">
    <property type="entry name" value="BZIP DOMAIN-CONTAINING PROTEIN"/>
    <property type="match status" value="1"/>
</dbReference>
<dbReference type="InterPro" id="IPR004827">
    <property type="entry name" value="bZIP"/>
</dbReference>
<keyword evidence="5" id="KW-0175">Coiled coil</keyword>
<dbReference type="Pfam" id="PF00170">
    <property type="entry name" value="bZIP_1"/>
    <property type="match status" value="1"/>
</dbReference>
<protein>
    <recommendedName>
        <fullName evidence="7">BZIP domain-containing protein</fullName>
    </recommendedName>
</protein>
<dbReference type="Gene3D" id="1.20.5.170">
    <property type="match status" value="1"/>
</dbReference>
<sequence>MKARSEPLFNKYAKLVPKNPIETELAMSKVHLSKNWKIPPRLKPGRRPDPRSDVKNTLGNETEPNGKESNGFEYASQEKRKIQNRDAQRAYRERRANRIDELEGTVETLQNMVKSWRKKCKATQEELLQSNKIIYNLRKENKQLKDNVEQLELKTASKALTKTPRRVKKTSISPAQSSDSNESNTCSNDSMLFLNPVLQNVIKNFKPMKAVTLKKRKISTLSQPSLFEDSATTPVSYNRSSSLSRSSEITVSPDGKCGFCSDSTTCVCKELEKEAQEVKLKDGCNGNIATCFRCSSKVETLEKLKGNCDVSRESGVICPSSPLITHSKKKRLKLNDASCIDKPPSVSSHKLVGHADESEEKKKDDDSLNIFEISDRSRPNTLSSESSPDSRDNSLAVSIVRAARDASGLIKNDEVTRTQIGKTCRGLEPGSCVQCRADPQSAIFCKTVCTRDKEQKLNGSQSNPVQRPSEVIPISDAYQRVRKYMKLKNMCEDQVGPSTLPVSLHKVASDLRISDREVERRSVDDAIKELDKNAME</sequence>
<evidence type="ECO:0000259" key="7">
    <source>
        <dbReference type="PROSITE" id="PS00036"/>
    </source>
</evidence>
<organism evidence="8 9">
    <name type="scientific">Zygotorulaspora mrakii</name>
    <name type="common">Zygosaccharomyces mrakii</name>
    <dbReference type="NCBI Taxonomy" id="42260"/>
    <lineage>
        <taxon>Eukaryota</taxon>
        <taxon>Fungi</taxon>
        <taxon>Dikarya</taxon>
        <taxon>Ascomycota</taxon>
        <taxon>Saccharomycotina</taxon>
        <taxon>Saccharomycetes</taxon>
        <taxon>Saccharomycetales</taxon>
        <taxon>Saccharomycetaceae</taxon>
        <taxon>Zygotorulaspora</taxon>
    </lineage>
</organism>
<feature type="compositionally biased region" description="Polar residues" evidence="6">
    <location>
        <begin position="170"/>
        <end position="185"/>
    </location>
</feature>
<comment type="subcellular location">
    <subcellularLocation>
        <location evidence="1">Nucleus</location>
    </subcellularLocation>
</comment>
<dbReference type="InterPro" id="IPR046347">
    <property type="entry name" value="bZIP_sf"/>
</dbReference>
<dbReference type="KEGG" id="zmk:HG535_0D04310"/>
<keyword evidence="9" id="KW-1185">Reference proteome</keyword>
<reference evidence="8 9" key="1">
    <citation type="submission" date="2020-07" db="EMBL/GenBank/DDBJ databases">
        <title>The yeast mating-type switching endonuclease HO is a domesticated member of an unorthodox homing genetic element family.</title>
        <authorList>
            <person name="Coughlan A.Y."/>
            <person name="Lombardi L."/>
            <person name="Braun-Galleani S."/>
            <person name="Martos A.R."/>
            <person name="Galeote V."/>
            <person name="Bigey F."/>
            <person name="Dequin S."/>
            <person name="Byrne K.P."/>
            <person name="Wolfe K.H."/>
        </authorList>
    </citation>
    <scope>NUCLEOTIDE SEQUENCE [LARGE SCALE GENOMIC DNA]</scope>
    <source>
        <strain evidence="8 9">NRRL Y-6702</strain>
    </source>
</reference>
<feature type="coiled-coil region" evidence="5">
    <location>
        <begin position="92"/>
        <end position="154"/>
    </location>
</feature>
<dbReference type="PANTHER" id="PTHR40621">
    <property type="entry name" value="TRANSCRIPTION FACTOR KAPC-RELATED"/>
    <property type="match status" value="1"/>
</dbReference>
<feature type="region of interest" description="Disordered" evidence="6">
    <location>
        <begin position="36"/>
        <end position="89"/>
    </location>
</feature>
<evidence type="ECO:0000313" key="8">
    <source>
        <dbReference type="EMBL" id="QLG72723.1"/>
    </source>
</evidence>
<dbReference type="RefSeq" id="XP_037144451.1">
    <property type="nucleotide sequence ID" value="XM_037288556.1"/>
</dbReference>
<dbReference type="SMART" id="SM00338">
    <property type="entry name" value="BRLZ"/>
    <property type="match status" value="1"/>
</dbReference>
<evidence type="ECO:0000256" key="2">
    <source>
        <dbReference type="ARBA" id="ARBA00023015"/>
    </source>
</evidence>
<feature type="region of interest" description="Disordered" evidence="6">
    <location>
        <begin position="345"/>
        <end position="394"/>
    </location>
</feature>
<dbReference type="GO" id="GO:0090575">
    <property type="term" value="C:RNA polymerase II transcription regulator complex"/>
    <property type="evidence" value="ECO:0007669"/>
    <property type="project" value="TreeGrafter"/>
</dbReference>
<dbReference type="CDD" id="cd14688">
    <property type="entry name" value="bZIP_YAP"/>
    <property type="match status" value="1"/>
</dbReference>
<name>A0A7H9B2L0_ZYGMR</name>
<feature type="domain" description="BZIP" evidence="7">
    <location>
        <begin position="79"/>
        <end position="94"/>
    </location>
</feature>
<evidence type="ECO:0000256" key="6">
    <source>
        <dbReference type="SAM" id="MobiDB-lite"/>
    </source>
</evidence>
<keyword evidence="3" id="KW-0804">Transcription</keyword>
<dbReference type="Proteomes" id="UP000509704">
    <property type="component" value="Chromosome 4"/>
</dbReference>
<keyword evidence="2" id="KW-0805">Transcription regulation</keyword>
<feature type="compositionally biased region" description="Basic and acidic residues" evidence="6">
    <location>
        <begin position="353"/>
        <end position="366"/>
    </location>
</feature>